<reference evidence="2 3" key="2">
    <citation type="journal article" date="2017" name="Front. Plant Sci.">
        <title>Gene Classification and Mining of Molecular Markers Useful in Red Clover (Trifolium pratense) Breeding.</title>
        <authorList>
            <person name="Istvanek J."/>
            <person name="Dluhosova J."/>
            <person name="Dluhos P."/>
            <person name="Patkova L."/>
            <person name="Nedelnik J."/>
            <person name="Repkova J."/>
        </authorList>
    </citation>
    <scope>NUCLEOTIDE SEQUENCE [LARGE SCALE GENOMIC DNA]</scope>
    <source>
        <strain evidence="3">cv. Tatra</strain>
        <tissue evidence="2">Young leaves</tissue>
    </source>
</reference>
<evidence type="ECO:0000313" key="2">
    <source>
        <dbReference type="EMBL" id="PNX59534.1"/>
    </source>
</evidence>
<organism evidence="2 3">
    <name type="scientific">Trifolium pratense</name>
    <name type="common">Red clover</name>
    <dbReference type="NCBI Taxonomy" id="57577"/>
    <lineage>
        <taxon>Eukaryota</taxon>
        <taxon>Viridiplantae</taxon>
        <taxon>Streptophyta</taxon>
        <taxon>Embryophyta</taxon>
        <taxon>Tracheophyta</taxon>
        <taxon>Spermatophyta</taxon>
        <taxon>Magnoliopsida</taxon>
        <taxon>eudicotyledons</taxon>
        <taxon>Gunneridae</taxon>
        <taxon>Pentapetalae</taxon>
        <taxon>rosids</taxon>
        <taxon>fabids</taxon>
        <taxon>Fabales</taxon>
        <taxon>Fabaceae</taxon>
        <taxon>Papilionoideae</taxon>
        <taxon>50 kb inversion clade</taxon>
        <taxon>NPAAA clade</taxon>
        <taxon>Hologalegina</taxon>
        <taxon>IRL clade</taxon>
        <taxon>Trifolieae</taxon>
        <taxon>Trifolium</taxon>
    </lineage>
</organism>
<evidence type="ECO:0000313" key="3">
    <source>
        <dbReference type="Proteomes" id="UP000236291"/>
    </source>
</evidence>
<dbReference type="InterPro" id="IPR043502">
    <property type="entry name" value="DNA/RNA_pol_sf"/>
</dbReference>
<dbReference type="AlphaFoldDB" id="A0A2K3JZT2"/>
<dbReference type="SUPFAM" id="SSF56672">
    <property type="entry name" value="DNA/RNA polymerases"/>
    <property type="match status" value="1"/>
</dbReference>
<dbReference type="STRING" id="57577.A0A2K3JZT2"/>
<dbReference type="InterPro" id="IPR013103">
    <property type="entry name" value="RVT_2"/>
</dbReference>
<dbReference type="Proteomes" id="UP000236291">
    <property type="component" value="Unassembled WGS sequence"/>
</dbReference>
<dbReference type="Pfam" id="PF07727">
    <property type="entry name" value="RVT_2"/>
    <property type="match status" value="1"/>
</dbReference>
<name>A0A2K3JZT2_TRIPR</name>
<evidence type="ECO:0000259" key="1">
    <source>
        <dbReference type="Pfam" id="PF07727"/>
    </source>
</evidence>
<sequence>MDVKSAFLNGYLHEEVYVEQPKGFIDPANPDHVQGYRKGGHDKTLFVKEKEEKLMIAQIYVDDIVFGGMSEKMVQHFVQQMQSEFEMSLVGELTYFLGLQVKQMEDTIFVSQSKYEKNMVKKFGMDTAAHKRTPAAT</sequence>
<protein>
    <submittedName>
        <fullName evidence="2">Putative gag-pol polyprotein</fullName>
    </submittedName>
</protein>
<feature type="non-terminal residue" evidence="2">
    <location>
        <position position="137"/>
    </location>
</feature>
<feature type="domain" description="Reverse transcriptase Ty1/copia-type" evidence="1">
    <location>
        <begin position="40"/>
        <end position="135"/>
    </location>
</feature>
<reference evidence="2 3" key="1">
    <citation type="journal article" date="2014" name="Am. J. Bot.">
        <title>Genome assembly and annotation for red clover (Trifolium pratense; Fabaceae).</title>
        <authorList>
            <person name="Istvanek J."/>
            <person name="Jaros M."/>
            <person name="Krenek A."/>
            <person name="Repkova J."/>
        </authorList>
    </citation>
    <scope>NUCLEOTIDE SEQUENCE [LARGE SCALE GENOMIC DNA]</scope>
    <source>
        <strain evidence="3">cv. Tatra</strain>
        <tissue evidence="2">Young leaves</tissue>
    </source>
</reference>
<comment type="caution">
    <text evidence="2">The sequence shown here is derived from an EMBL/GenBank/DDBJ whole genome shotgun (WGS) entry which is preliminary data.</text>
</comment>
<accession>A0A2K3JZT2</accession>
<dbReference type="EMBL" id="ASHM01132452">
    <property type="protein sequence ID" value="PNX59534.1"/>
    <property type="molecule type" value="Genomic_DNA"/>
</dbReference>
<gene>
    <name evidence="2" type="ORF">L195_g059737</name>
</gene>
<proteinExistence type="predicted"/>